<dbReference type="GO" id="GO:0016020">
    <property type="term" value="C:membrane"/>
    <property type="evidence" value="ECO:0007669"/>
    <property type="project" value="UniProtKB-SubCell"/>
</dbReference>
<dbReference type="PATRIC" id="fig|1035190.4.peg.1673"/>
<keyword evidence="2 5" id="KW-0812">Transmembrane</keyword>
<dbReference type="Proteomes" id="UP000005621">
    <property type="component" value="Unassembled WGS sequence"/>
</dbReference>
<organism evidence="6 7">
    <name type="scientific">Streptococcus oralis SK313</name>
    <dbReference type="NCBI Taxonomy" id="1035190"/>
    <lineage>
        <taxon>Bacteria</taxon>
        <taxon>Bacillati</taxon>
        <taxon>Bacillota</taxon>
        <taxon>Bacilli</taxon>
        <taxon>Lactobacillales</taxon>
        <taxon>Streptococcaceae</taxon>
        <taxon>Streptococcus</taxon>
    </lineage>
</organism>
<accession>F9Q4J6</accession>
<evidence type="ECO:0000256" key="4">
    <source>
        <dbReference type="ARBA" id="ARBA00023136"/>
    </source>
</evidence>
<feature type="transmembrane region" description="Helical" evidence="5">
    <location>
        <begin position="7"/>
        <end position="28"/>
    </location>
</feature>
<evidence type="ECO:0000256" key="2">
    <source>
        <dbReference type="ARBA" id="ARBA00022692"/>
    </source>
</evidence>
<evidence type="ECO:0000256" key="3">
    <source>
        <dbReference type="ARBA" id="ARBA00022989"/>
    </source>
</evidence>
<protein>
    <submittedName>
        <fullName evidence="6">Conserved domain protein</fullName>
    </submittedName>
</protein>
<comment type="caution">
    <text evidence="6">The sequence shown here is derived from an EMBL/GenBank/DDBJ whole genome shotgun (WGS) entry which is preliminary data.</text>
</comment>
<evidence type="ECO:0000313" key="6">
    <source>
        <dbReference type="EMBL" id="EGV01006.1"/>
    </source>
</evidence>
<dbReference type="EMBL" id="AFUU01000004">
    <property type="protein sequence ID" value="EGV01006.1"/>
    <property type="molecule type" value="Genomic_DNA"/>
</dbReference>
<evidence type="ECO:0000256" key="1">
    <source>
        <dbReference type="ARBA" id="ARBA00004141"/>
    </source>
</evidence>
<evidence type="ECO:0000313" key="7">
    <source>
        <dbReference type="Proteomes" id="UP000005621"/>
    </source>
</evidence>
<keyword evidence="3 5" id="KW-1133">Transmembrane helix</keyword>
<proteinExistence type="predicted"/>
<dbReference type="Gene3D" id="1.10.3720.10">
    <property type="entry name" value="MetI-like"/>
    <property type="match status" value="1"/>
</dbReference>
<name>F9Q4J6_STROR</name>
<gene>
    <name evidence="6" type="ORF">HMPREF9950_0538</name>
</gene>
<evidence type="ECO:0000256" key="5">
    <source>
        <dbReference type="SAM" id="Phobius"/>
    </source>
</evidence>
<keyword evidence="4 5" id="KW-0472">Membrane</keyword>
<dbReference type="InterPro" id="IPR035906">
    <property type="entry name" value="MetI-like_sf"/>
</dbReference>
<sequence length="69" mass="8083">MKKFANLYLAFVFIILYLPIFYLIGYAFNAGDDMNSFTGFSLSHFKTMFGDGRLMLILTQTFSWPFYQP</sequence>
<comment type="subcellular location">
    <subcellularLocation>
        <location evidence="1">Membrane</location>
        <topology evidence="1">Multi-pass membrane protein</topology>
    </subcellularLocation>
</comment>
<dbReference type="SUPFAM" id="SSF161098">
    <property type="entry name" value="MetI-like"/>
    <property type="match status" value="1"/>
</dbReference>
<dbReference type="AlphaFoldDB" id="F9Q4J6"/>
<reference evidence="6 7" key="1">
    <citation type="submission" date="2011-07" db="EMBL/GenBank/DDBJ databases">
        <authorList>
            <person name="Harkins D.M."/>
            <person name="Madupu R."/>
            <person name="Durkin A.S."/>
            <person name="Torralba M."/>
            <person name="Methe B."/>
            <person name="Sutton G.G."/>
            <person name="Nelson K.E."/>
        </authorList>
    </citation>
    <scope>NUCLEOTIDE SEQUENCE [LARGE SCALE GENOMIC DNA]</scope>
    <source>
        <strain evidence="6 7">SK313</strain>
    </source>
</reference>